<proteinExistence type="predicted"/>
<feature type="compositionally biased region" description="Polar residues" evidence="1">
    <location>
        <begin position="7"/>
        <end position="18"/>
    </location>
</feature>
<organism evidence="2 3">
    <name type="scientific">Caerostris extrusa</name>
    <name type="common">Bark spider</name>
    <name type="synonym">Caerostris bankana</name>
    <dbReference type="NCBI Taxonomy" id="172846"/>
    <lineage>
        <taxon>Eukaryota</taxon>
        <taxon>Metazoa</taxon>
        <taxon>Ecdysozoa</taxon>
        <taxon>Arthropoda</taxon>
        <taxon>Chelicerata</taxon>
        <taxon>Arachnida</taxon>
        <taxon>Araneae</taxon>
        <taxon>Araneomorphae</taxon>
        <taxon>Entelegynae</taxon>
        <taxon>Araneoidea</taxon>
        <taxon>Araneidae</taxon>
        <taxon>Caerostris</taxon>
    </lineage>
</organism>
<accession>A0AAV4RXN7</accession>
<reference evidence="2 3" key="1">
    <citation type="submission" date="2021-06" db="EMBL/GenBank/DDBJ databases">
        <title>Caerostris extrusa draft genome.</title>
        <authorList>
            <person name="Kono N."/>
            <person name="Arakawa K."/>
        </authorList>
    </citation>
    <scope>NUCLEOTIDE SEQUENCE [LARGE SCALE GENOMIC DNA]</scope>
</reference>
<dbReference type="AlphaFoldDB" id="A0AAV4RXN7"/>
<name>A0AAV4RXN7_CAEEX</name>
<evidence type="ECO:0000313" key="2">
    <source>
        <dbReference type="EMBL" id="GIY25464.1"/>
    </source>
</evidence>
<dbReference type="EMBL" id="BPLR01008546">
    <property type="protein sequence ID" value="GIY25464.1"/>
    <property type="molecule type" value="Genomic_DNA"/>
</dbReference>
<evidence type="ECO:0000256" key="1">
    <source>
        <dbReference type="SAM" id="MobiDB-lite"/>
    </source>
</evidence>
<keyword evidence="3" id="KW-1185">Reference proteome</keyword>
<evidence type="ECO:0000313" key="3">
    <source>
        <dbReference type="Proteomes" id="UP001054945"/>
    </source>
</evidence>
<dbReference type="Proteomes" id="UP001054945">
    <property type="component" value="Unassembled WGS sequence"/>
</dbReference>
<comment type="caution">
    <text evidence="2">The sequence shown here is derived from an EMBL/GenBank/DDBJ whole genome shotgun (WGS) entry which is preliminary data.</text>
</comment>
<sequence>MKAKFSAAQNGLRISTTKDSLRGPNGEIPLRKRDRFLLSHKELVEVCDGGTLTSQDDSQNTPRTARRLERVGRESLECVGGERLEQRHLNMWGTGFLDKQRNESPHKYWL</sequence>
<feature type="region of interest" description="Disordered" evidence="1">
    <location>
        <begin position="1"/>
        <end position="27"/>
    </location>
</feature>
<protein>
    <submittedName>
        <fullName evidence="2">Uncharacterized protein</fullName>
    </submittedName>
</protein>
<gene>
    <name evidence="2" type="ORF">CEXT_625051</name>
</gene>